<dbReference type="RefSeq" id="WP_346242764.1">
    <property type="nucleotide sequence ID" value="NZ_JAZHYP010000009.1"/>
</dbReference>
<sequence>MELQLIRNATLKLDYGGMVFLIDPYLGEKYSQPTFAGISKNPTTNLPISIKEILNGVNTVLVSHLHPDHFDEKAEKVIPKSQQILCQPEDVKAMTYKGFTDIQALETEWTLDDITITRTTGQHGHGDRLFMMGNVSGYIFQHKDEPTLYWMGDTVWYNEVQKIIEKLQPSIIVTHSCGAVWVRDEEPVIMDEKQTVAVCEFAPYAQIVATHMESLDLATISRLHLRTFANQKGISDSQLLIPIDGEKMTFNK</sequence>
<dbReference type="PANTHER" id="PTHR43546:SF9">
    <property type="entry name" value="L-ASCORBATE-6-PHOSPHATE LACTONASE ULAG-RELATED"/>
    <property type="match status" value="1"/>
</dbReference>
<dbReference type="InterPro" id="IPR001279">
    <property type="entry name" value="Metallo-B-lactamas"/>
</dbReference>
<dbReference type="InterPro" id="IPR036866">
    <property type="entry name" value="RibonucZ/Hydroxyglut_hydro"/>
</dbReference>
<dbReference type="EMBL" id="JAZHYP010000009">
    <property type="protein sequence ID" value="MEN3324966.1"/>
    <property type="molecule type" value="Genomic_DNA"/>
</dbReference>
<evidence type="ECO:0000256" key="1">
    <source>
        <dbReference type="ARBA" id="ARBA00022801"/>
    </source>
</evidence>
<proteinExistence type="predicted"/>
<feature type="domain" description="Metallo-beta-lactamase" evidence="2">
    <location>
        <begin position="20"/>
        <end position="212"/>
    </location>
</feature>
<dbReference type="PANTHER" id="PTHR43546">
    <property type="entry name" value="UPF0173 METAL-DEPENDENT HYDROLASE MJ1163-RELATED"/>
    <property type="match status" value="1"/>
</dbReference>
<reference evidence="3 4" key="1">
    <citation type="submission" date="2024-01" db="EMBL/GenBank/DDBJ databases">
        <title>Mariniflexile litorale sp. nov., isolated from the shallow sediments of the Sea of Japan.</title>
        <authorList>
            <person name="Romanenko L."/>
            <person name="Bystritskaya E."/>
            <person name="Isaeva M."/>
        </authorList>
    </citation>
    <scope>NUCLEOTIDE SEQUENCE [LARGE SCALE GENOMIC DNA]</scope>
    <source>
        <strain evidence="3 4">KCTC 32427</strain>
    </source>
</reference>
<dbReference type="Gene3D" id="3.60.15.10">
    <property type="entry name" value="Ribonuclease Z/Hydroxyacylglutathione hydrolase-like"/>
    <property type="match status" value="1"/>
</dbReference>
<dbReference type="Proteomes" id="UP001416393">
    <property type="component" value="Unassembled WGS sequence"/>
</dbReference>
<keyword evidence="1" id="KW-0378">Hydrolase</keyword>
<keyword evidence="4" id="KW-1185">Reference proteome</keyword>
<protein>
    <submittedName>
        <fullName evidence="3">MBL fold metallo-hydrolase</fullName>
    </submittedName>
</protein>
<evidence type="ECO:0000313" key="3">
    <source>
        <dbReference type="EMBL" id="MEN3324966.1"/>
    </source>
</evidence>
<evidence type="ECO:0000259" key="2">
    <source>
        <dbReference type="Pfam" id="PF12706"/>
    </source>
</evidence>
<gene>
    <name evidence="3" type="ORF">VP395_14600</name>
</gene>
<dbReference type="InterPro" id="IPR050114">
    <property type="entry name" value="UPF0173_UPF0282_UlaG_hydrolase"/>
</dbReference>
<dbReference type="Pfam" id="PF12706">
    <property type="entry name" value="Lactamase_B_2"/>
    <property type="match status" value="1"/>
</dbReference>
<dbReference type="SUPFAM" id="SSF56281">
    <property type="entry name" value="Metallo-hydrolase/oxidoreductase"/>
    <property type="match status" value="1"/>
</dbReference>
<comment type="caution">
    <text evidence="3">The sequence shown here is derived from an EMBL/GenBank/DDBJ whole genome shotgun (WGS) entry which is preliminary data.</text>
</comment>
<name>A0ABV0AD07_9FLAO</name>
<accession>A0ABV0AD07</accession>
<organism evidence="3 4">
    <name type="scientific">Mariniflexile soesokkakense</name>
    <dbReference type="NCBI Taxonomy" id="1343160"/>
    <lineage>
        <taxon>Bacteria</taxon>
        <taxon>Pseudomonadati</taxon>
        <taxon>Bacteroidota</taxon>
        <taxon>Flavobacteriia</taxon>
        <taxon>Flavobacteriales</taxon>
        <taxon>Flavobacteriaceae</taxon>
        <taxon>Mariniflexile</taxon>
    </lineage>
</organism>
<evidence type="ECO:0000313" key="4">
    <source>
        <dbReference type="Proteomes" id="UP001416393"/>
    </source>
</evidence>